<comment type="caution">
    <text evidence="11">The sequence shown here is derived from an EMBL/GenBank/DDBJ whole genome shotgun (WGS) entry which is preliminary data.</text>
</comment>
<evidence type="ECO:0000256" key="4">
    <source>
        <dbReference type="ARBA" id="ARBA00022898"/>
    </source>
</evidence>
<dbReference type="Proteomes" id="UP000238081">
    <property type="component" value="Unassembled WGS sequence"/>
</dbReference>
<keyword evidence="4 7" id="KW-0663">Pyridoxal phosphate</keyword>
<name>A0A2S7F9F1_CLOBU</name>
<dbReference type="PANTHER" id="PTHR42778">
    <property type="entry name" value="2-AMINOETHYLPHOSPHONATE--PYRUVATE TRANSAMINASE"/>
    <property type="match status" value="1"/>
</dbReference>
<dbReference type="PANTHER" id="PTHR42778:SF1">
    <property type="entry name" value="2-AMINOETHYLPHOSPHONATE--PYRUVATE TRANSAMINASE"/>
    <property type="match status" value="1"/>
</dbReference>
<comment type="subunit">
    <text evidence="7">Homodimer.</text>
</comment>
<dbReference type="Gene3D" id="3.40.640.10">
    <property type="entry name" value="Type I PLP-dependent aspartate aminotransferase-like (Major domain)"/>
    <property type="match status" value="2"/>
</dbReference>
<evidence type="ECO:0000256" key="5">
    <source>
        <dbReference type="ARBA" id="ARBA00023317"/>
    </source>
</evidence>
<comment type="cofactor">
    <cofactor evidence="1 7 9">
        <name>pyridoxal 5'-phosphate</name>
        <dbReference type="ChEBI" id="CHEBI:597326"/>
    </cofactor>
</comment>
<dbReference type="InterPro" id="IPR024169">
    <property type="entry name" value="SP_NH2Trfase/AEP_transaminase"/>
</dbReference>
<evidence type="ECO:0000256" key="9">
    <source>
        <dbReference type="PIRSR" id="PIRSR000524-50"/>
    </source>
</evidence>
<evidence type="ECO:0000313" key="12">
    <source>
        <dbReference type="Proteomes" id="UP000238081"/>
    </source>
</evidence>
<evidence type="ECO:0000256" key="6">
    <source>
        <dbReference type="ARBA" id="ARBA00049460"/>
    </source>
</evidence>
<gene>
    <name evidence="7" type="primary">phnW</name>
    <name evidence="11" type="ORF">AWN73_15665</name>
</gene>
<dbReference type="EC" id="2.6.1.37" evidence="7"/>
<comment type="function">
    <text evidence="7">Involved in phosphonate degradation.</text>
</comment>
<evidence type="ECO:0000256" key="7">
    <source>
        <dbReference type="HAMAP-Rule" id="MF_01376"/>
    </source>
</evidence>
<evidence type="ECO:0000256" key="8">
    <source>
        <dbReference type="PIRSR" id="PIRSR000524-1"/>
    </source>
</evidence>
<comment type="similarity">
    <text evidence="7">Belongs to the class-V pyridoxal-phosphate-dependent aminotransferase family. PhnW subfamily.</text>
</comment>
<feature type="modified residue" description="N6-(pyridoxal phosphate)lysine" evidence="7 9">
    <location>
        <position position="221"/>
    </location>
</feature>
<dbReference type="InterPro" id="IPR000192">
    <property type="entry name" value="Aminotrans_V_dom"/>
</dbReference>
<dbReference type="Pfam" id="PF00266">
    <property type="entry name" value="Aminotran_5"/>
    <property type="match status" value="1"/>
</dbReference>
<comment type="catalytic activity">
    <reaction evidence="6 7">
        <text>(2-aminoethyl)phosphonate + pyruvate = phosphonoacetaldehyde + L-alanine</text>
        <dbReference type="Rhea" id="RHEA:17021"/>
        <dbReference type="ChEBI" id="CHEBI:15361"/>
        <dbReference type="ChEBI" id="CHEBI:57418"/>
        <dbReference type="ChEBI" id="CHEBI:57972"/>
        <dbReference type="ChEBI" id="CHEBI:58383"/>
        <dbReference type="EC" id="2.6.1.37"/>
    </reaction>
</comment>
<dbReference type="InterPro" id="IPR015421">
    <property type="entry name" value="PyrdxlP-dep_Trfase_major"/>
</dbReference>
<keyword evidence="3 7" id="KW-0808">Transferase</keyword>
<evidence type="ECO:0000256" key="3">
    <source>
        <dbReference type="ARBA" id="ARBA00022679"/>
    </source>
</evidence>
<feature type="domain" description="Aminotransferase class V" evidence="10">
    <location>
        <begin position="162"/>
        <end position="358"/>
    </location>
</feature>
<protein>
    <recommendedName>
        <fullName evidence="7">2-aminoethylphosphonate--pyruvate transaminase</fullName>
        <ecNumber evidence="7">2.6.1.37</ecNumber>
    </recommendedName>
    <alternativeName>
        <fullName evidence="7">2-aminoethylphosphonate aminotransferase</fullName>
    </alternativeName>
    <alternativeName>
        <fullName evidence="7">AEP transaminase</fullName>
        <shortName evidence="7">AEPT</shortName>
    </alternativeName>
</protein>
<dbReference type="HAMAP" id="MF_01376">
    <property type="entry name" value="PhnW_aminotrans_5"/>
    <property type="match status" value="1"/>
</dbReference>
<accession>A0A2S7F9F1</accession>
<keyword evidence="2 7" id="KW-0032">Aminotransferase</keyword>
<dbReference type="InterPro" id="IPR015422">
    <property type="entry name" value="PyrdxlP-dep_Trfase_small"/>
</dbReference>
<keyword evidence="5 7" id="KW-0670">Pyruvate</keyword>
<sequence>MKRNILLNPGPATTTDTVKNAQVVPDICPREEEFGQVMEFVSKELTNLVAHDDEYTTVLFGGSGTAAVEAMISSVVDKDILLIINNGAYGKRICEMAEIYDLNFIEFIGSPVNGIDFIKLEQIISEYNTKKRSIKNKLNDYKGIIGRYNVKNEDDEIKVISHIAVIHHETTTGILNDIHRVGGLCSKYNIDLIVDGMSSFAGIPIDMKSSNIKYLASSSNKCIQGMAGVSFVIAEKELLVNTKRIKPRNLYLNLYNQYEYFQKNYQMRFTPPVQVLYALKQAIIETKAETIERRYERYVKCCEILWDGLEKLNLKLLVPKEKSSMLLTSIVEPEVKGYNFDSLHNYLYEKGFTIYPGKVSFKNTFRIANIGDIYPENMRKFIEILEEYFLSIK</sequence>
<evidence type="ECO:0000259" key="10">
    <source>
        <dbReference type="Pfam" id="PF00266"/>
    </source>
</evidence>
<dbReference type="InterPro" id="IPR015424">
    <property type="entry name" value="PyrdxlP-dep_Trfase"/>
</dbReference>
<dbReference type="PIRSF" id="PIRSF000524">
    <property type="entry name" value="SPT"/>
    <property type="match status" value="1"/>
</dbReference>
<dbReference type="RefSeq" id="WP_043662438.1">
    <property type="nucleotide sequence ID" value="NZ_JSEG01000003.1"/>
</dbReference>
<evidence type="ECO:0000256" key="2">
    <source>
        <dbReference type="ARBA" id="ARBA00022576"/>
    </source>
</evidence>
<dbReference type="GO" id="GO:0019700">
    <property type="term" value="P:organic phosphonate catabolic process"/>
    <property type="evidence" value="ECO:0007669"/>
    <property type="project" value="InterPro"/>
</dbReference>
<dbReference type="Gene3D" id="3.90.1150.10">
    <property type="entry name" value="Aspartate Aminotransferase, domain 1"/>
    <property type="match status" value="1"/>
</dbReference>
<dbReference type="EMBL" id="LRDH01000116">
    <property type="protein sequence ID" value="PPV13904.1"/>
    <property type="molecule type" value="Genomic_DNA"/>
</dbReference>
<dbReference type="AlphaFoldDB" id="A0A2S7F9F1"/>
<reference evidence="11 12" key="1">
    <citation type="submission" date="2016-01" db="EMBL/GenBank/DDBJ databases">
        <title>Characterization of the Clostridium difficile lineages that are prevalent in Hong Kong and China.</title>
        <authorList>
            <person name="Kwok J.S.-L."/>
            <person name="Lam W.-Y."/>
            <person name="Ip M."/>
            <person name="Chan T.-F."/>
            <person name="Hawkey P.M."/>
            <person name="Tsui S.K.-W."/>
        </authorList>
    </citation>
    <scope>NUCLEOTIDE SEQUENCE [LARGE SCALE GENOMIC DNA]</scope>
    <source>
        <strain evidence="11 12">300064</strain>
    </source>
</reference>
<dbReference type="SUPFAM" id="SSF53383">
    <property type="entry name" value="PLP-dependent transferases"/>
    <property type="match status" value="1"/>
</dbReference>
<dbReference type="GO" id="GO:0047304">
    <property type="term" value="F:2-aminoethylphosphonate-pyruvate transaminase activity"/>
    <property type="evidence" value="ECO:0007669"/>
    <property type="project" value="UniProtKB-UniRule"/>
</dbReference>
<evidence type="ECO:0000313" key="11">
    <source>
        <dbReference type="EMBL" id="PPV13904.1"/>
    </source>
</evidence>
<organism evidence="11 12">
    <name type="scientific">Clostridium butyricum</name>
    <dbReference type="NCBI Taxonomy" id="1492"/>
    <lineage>
        <taxon>Bacteria</taxon>
        <taxon>Bacillati</taxon>
        <taxon>Bacillota</taxon>
        <taxon>Clostridia</taxon>
        <taxon>Eubacteriales</taxon>
        <taxon>Clostridiaceae</taxon>
        <taxon>Clostridium</taxon>
    </lineage>
</organism>
<feature type="binding site" evidence="8">
    <location>
        <position position="366"/>
    </location>
    <ligand>
        <name>substrate</name>
    </ligand>
</feature>
<dbReference type="InterPro" id="IPR012703">
    <property type="entry name" value="NH2EtPonate_pyrv_transaminase"/>
</dbReference>
<proteinExistence type="inferred from homology"/>
<evidence type="ECO:0000256" key="1">
    <source>
        <dbReference type="ARBA" id="ARBA00001933"/>
    </source>
</evidence>